<evidence type="ECO:0000313" key="2">
    <source>
        <dbReference type="Proteomes" id="UP001140076"/>
    </source>
</evidence>
<evidence type="ECO:0000313" key="1">
    <source>
        <dbReference type="EMBL" id="MDA0567881.1"/>
    </source>
</evidence>
<dbReference type="InterPro" id="IPR037175">
    <property type="entry name" value="KFase_sf"/>
</dbReference>
<dbReference type="SUPFAM" id="SSF102198">
    <property type="entry name" value="Putative cyclase"/>
    <property type="match status" value="1"/>
</dbReference>
<protein>
    <submittedName>
        <fullName evidence="1">Cyclase family protein</fullName>
    </submittedName>
</protein>
<dbReference type="GO" id="GO:0019441">
    <property type="term" value="P:L-tryptophan catabolic process to kynurenine"/>
    <property type="evidence" value="ECO:0007669"/>
    <property type="project" value="InterPro"/>
</dbReference>
<keyword evidence="2" id="KW-1185">Reference proteome</keyword>
<gene>
    <name evidence="1" type="ORF">LG943_26695</name>
</gene>
<accession>A0A9X3SSA5</accession>
<name>A0A9X3SSA5_9ACTN</name>
<dbReference type="AlphaFoldDB" id="A0A9X3SSA5"/>
<comment type="caution">
    <text evidence="1">The sequence shown here is derived from an EMBL/GenBank/DDBJ whole genome shotgun (WGS) entry which is preliminary data.</text>
</comment>
<dbReference type="EMBL" id="JAJAQC010000085">
    <property type="protein sequence ID" value="MDA0567881.1"/>
    <property type="molecule type" value="Genomic_DNA"/>
</dbReference>
<organism evidence="1 2">
    <name type="scientific">Streptomonospora mangrovi</name>
    <dbReference type="NCBI Taxonomy" id="2883123"/>
    <lineage>
        <taxon>Bacteria</taxon>
        <taxon>Bacillati</taxon>
        <taxon>Actinomycetota</taxon>
        <taxon>Actinomycetes</taxon>
        <taxon>Streptosporangiales</taxon>
        <taxon>Nocardiopsidaceae</taxon>
        <taxon>Streptomonospora</taxon>
    </lineage>
</organism>
<dbReference type="Pfam" id="PF04199">
    <property type="entry name" value="Cyclase"/>
    <property type="match status" value="1"/>
</dbReference>
<dbReference type="PANTHER" id="PTHR31118:SF32">
    <property type="entry name" value="KYNURENINE FORMAMIDASE"/>
    <property type="match status" value="1"/>
</dbReference>
<proteinExistence type="predicted"/>
<sequence>MTRLVDVSHQITSGMVTYPGLPGPQIDDHMTFEESHNTYAAGTEFSIARITMVANTGTYLDTPGHRYRDGADLADLELEKVAGLAGVVVDLPEGAREIGPDAVRDVDVAGRAVLLRTGWDRHWRTERYGDAEHPFLSGEGAKALAEAGAALVGIDSVNIDDTSPEAEGARPAHSVLLAAGIPIVEHLCLLDRLPETGFTFFAVPVKVRGMATFPVRAFAMVG</sequence>
<dbReference type="Gene3D" id="3.50.30.50">
    <property type="entry name" value="Putative cyclase"/>
    <property type="match status" value="1"/>
</dbReference>
<dbReference type="PANTHER" id="PTHR31118">
    <property type="entry name" value="CYCLASE-LIKE PROTEIN 2"/>
    <property type="match status" value="1"/>
</dbReference>
<reference evidence="1" key="1">
    <citation type="submission" date="2021-10" db="EMBL/GenBank/DDBJ databases">
        <title>Streptomonospora sp. nov., isolated from mangrove soil.</title>
        <authorList>
            <person name="Chen X."/>
            <person name="Ge X."/>
            <person name="Liu W."/>
        </authorList>
    </citation>
    <scope>NUCLEOTIDE SEQUENCE</scope>
    <source>
        <strain evidence="1">S1-112</strain>
    </source>
</reference>
<dbReference type="Proteomes" id="UP001140076">
    <property type="component" value="Unassembled WGS sequence"/>
</dbReference>
<dbReference type="RefSeq" id="WP_270075117.1">
    <property type="nucleotide sequence ID" value="NZ_JAJAQC010000085.1"/>
</dbReference>
<dbReference type="GO" id="GO:0004061">
    <property type="term" value="F:arylformamidase activity"/>
    <property type="evidence" value="ECO:0007669"/>
    <property type="project" value="InterPro"/>
</dbReference>
<dbReference type="InterPro" id="IPR007325">
    <property type="entry name" value="KFase/CYL"/>
</dbReference>